<dbReference type="InterPro" id="IPR006027">
    <property type="entry name" value="NusB_RsmB_TIM44"/>
</dbReference>
<evidence type="ECO:0000256" key="6">
    <source>
        <dbReference type="SAM" id="MobiDB-lite"/>
    </source>
</evidence>
<feature type="binding site" evidence="5">
    <location>
        <position position="387"/>
    </location>
    <ligand>
        <name>S-adenosyl-L-methionine</name>
        <dbReference type="ChEBI" id="CHEBI:59789"/>
    </ligand>
</feature>
<dbReference type="Pfam" id="PF01029">
    <property type="entry name" value="NusB"/>
    <property type="match status" value="1"/>
</dbReference>
<proteinExistence type="inferred from homology"/>
<protein>
    <submittedName>
        <fullName evidence="8">Transcription antitermination factor NusB</fullName>
    </submittedName>
</protein>
<dbReference type="PANTHER" id="PTHR22807">
    <property type="entry name" value="NOP2 YEAST -RELATED NOL1/NOP2/FMU SUN DOMAIN-CONTAINING"/>
    <property type="match status" value="1"/>
</dbReference>
<reference evidence="8" key="1">
    <citation type="submission" date="2023-02" db="EMBL/GenBank/DDBJ databases">
        <title>Georgenia sp.10Sc9-8, isolated from a soil sample collected from the Taklamakan desert.</title>
        <authorList>
            <person name="Liu S."/>
        </authorList>
    </citation>
    <scope>NUCLEOTIDE SEQUENCE</scope>
    <source>
        <strain evidence="8">10Sc9-8</strain>
    </source>
</reference>
<feature type="compositionally biased region" description="Basic and acidic residues" evidence="6">
    <location>
        <begin position="1"/>
        <end position="10"/>
    </location>
</feature>
<comment type="caution">
    <text evidence="8">The sequence shown here is derived from an EMBL/GenBank/DDBJ whole genome shotgun (WGS) entry which is preliminary data.</text>
</comment>
<dbReference type="CDD" id="cd02440">
    <property type="entry name" value="AdoMet_MTases"/>
    <property type="match status" value="1"/>
</dbReference>
<evidence type="ECO:0000256" key="3">
    <source>
        <dbReference type="ARBA" id="ARBA00022691"/>
    </source>
</evidence>
<gene>
    <name evidence="8" type="ORF">PU560_15110</name>
</gene>
<evidence type="ECO:0000256" key="2">
    <source>
        <dbReference type="ARBA" id="ARBA00022679"/>
    </source>
</evidence>
<dbReference type="Gene3D" id="1.10.940.10">
    <property type="entry name" value="NusB-like"/>
    <property type="match status" value="1"/>
</dbReference>
<evidence type="ECO:0000259" key="7">
    <source>
        <dbReference type="PROSITE" id="PS51686"/>
    </source>
</evidence>
<dbReference type="PANTHER" id="PTHR22807:SF53">
    <property type="entry name" value="RIBOSOMAL RNA SMALL SUBUNIT METHYLTRANSFERASE B-RELATED"/>
    <property type="match status" value="1"/>
</dbReference>
<dbReference type="Gene3D" id="3.40.50.150">
    <property type="entry name" value="Vaccinia Virus protein VP39"/>
    <property type="match status" value="1"/>
</dbReference>
<feature type="binding site" evidence="5">
    <location>
        <position position="369"/>
    </location>
    <ligand>
        <name>S-adenosyl-L-methionine</name>
        <dbReference type="ChEBI" id="CHEBI:59789"/>
    </ligand>
</feature>
<keyword evidence="1 5" id="KW-0489">Methyltransferase</keyword>
<dbReference type="InterPro" id="IPR035926">
    <property type="entry name" value="NusB-like_sf"/>
</dbReference>
<feature type="active site" description="Nucleophile" evidence="5">
    <location>
        <position position="440"/>
    </location>
</feature>
<name>A0ABT5U0C4_9MICO</name>
<evidence type="ECO:0000256" key="4">
    <source>
        <dbReference type="ARBA" id="ARBA00022884"/>
    </source>
</evidence>
<keyword evidence="2 5" id="KW-0808">Transferase</keyword>
<evidence type="ECO:0000256" key="1">
    <source>
        <dbReference type="ARBA" id="ARBA00022603"/>
    </source>
</evidence>
<comment type="similarity">
    <text evidence="5">Belongs to the class I-like SAM-binding methyltransferase superfamily. RsmB/NOP family.</text>
</comment>
<accession>A0ABT5U0C4</accession>
<feature type="binding site" evidence="5">
    <location>
        <begin position="317"/>
        <end position="323"/>
    </location>
    <ligand>
        <name>S-adenosyl-L-methionine</name>
        <dbReference type="ChEBI" id="CHEBI:59789"/>
    </ligand>
</feature>
<evidence type="ECO:0000313" key="9">
    <source>
        <dbReference type="Proteomes" id="UP001165561"/>
    </source>
</evidence>
<dbReference type="Pfam" id="PF01189">
    <property type="entry name" value="Methyltr_RsmB-F"/>
    <property type="match status" value="1"/>
</dbReference>
<keyword evidence="4 5" id="KW-0694">RNA-binding</keyword>
<dbReference type="EMBL" id="JARACI010001155">
    <property type="protein sequence ID" value="MDD9207784.1"/>
    <property type="molecule type" value="Genomic_DNA"/>
</dbReference>
<feature type="binding site" evidence="5">
    <location>
        <position position="342"/>
    </location>
    <ligand>
        <name>S-adenosyl-L-methionine</name>
        <dbReference type="ChEBI" id="CHEBI:59789"/>
    </ligand>
</feature>
<dbReference type="InterPro" id="IPR001678">
    <property type="entry name" value="MeTrfase_RsmB-F_NOP2_dom"/>
</dbReference>
<feature type="compositionally biased region" description="Low complexity" evidence="6">
    <location>
        <begin position="13"/>
        <end position="33"/>
    </location>
</feature>
<dbReference type="PRINTS" id="PR02008">
    <property type="entry name" value="RCMTFAMILY"/>
</dbReference>
<sequence>MSRPDGDGRRPRSTPSRRTPAGGASSRGAPAPRTTGPRRSADPARAAALDALTEVESSDAYANLVLPPLLRERGITGRDAAFTTELVYGTLRLRGRYDAILERCTRGRPLSGLDVPVRHLLRLGAHQLLGMRVPAHAAVGETVQLARERAGVGASQLVNAVLRAVGRRPLAEWLDVITAESGDEIAGLAAASSHPVWMVRALRQSLLATGRPADELPAVLEADNAGPLVSLVARPGLVSPEELREQAGRAAPAEPGRWSPLAVLLPGGDPATIPAVRRARAGVQDEGSQLVALALAAAPLTAGHDGSAPDTRWLDLCAGPGGKAALLGAVAAQQGATLVANEIAPHRAELVRRSVAAVPTGTVTVRTGDGRDVGAAEPGRYDRVLVDAPCTGLGALRRRPESRWRRTAADLTGLGPLQRALLDSALDATRPGGVVAYVTCSPHVAETRLAVDDVIRRREDAELIDAVAPLQEVSAAPLPGLGEGPTTQLWPHLHGTDAMFLALLRRR</sequence>
<dbReference type="InterPro" id="IPR029063">
    <property type="entry name" value="SAM-dependent_MTases_sf"/>
</dbReference>
<keyword evidence="9" id="KW-1185">Reference proteome</keyword>
<dbReference type="SUPFAM" id="SSF53335">
    <property type="entry name" value="S-adenosyl-L-methionine-dependent methyltransferases"/>
    <property type="match status" value="1"/>
</dbReference>
<evidence type="ECO:0000313" key="8">
    <source>
        <dbReference type="EMBL" id="MDD9207784.1"/>
    </source>
</evidence>
<feature type="domain" description="SAM-dependent MTase RsmB/NOP-type" evidence="7">
    <location>
        <begin position="219"/>
        <end position="507"/>
    </location>
</feature>
<keyword evidence="3 5" id="KW-0949">S-adenosyl-L-methionine</keyword>
<dbReference type="SUPFAM" id="SSF48013">
    <property type="entry name" value="NusB-like"/>
    <property type="match status" value="1"/>
</dbReference>
<dbReference type="InterPro" id="IPR023267">
    <property type="entry name" value="RCMT"/>
</dbReference>
<dbReference type="InterPro" id="IPR049560">
    <property type="entry name" value="MeTrfase_RsmB-F_NOP2_cat"/>
</dbReference>
<organism evidence="8 9">
    <name type="scientific">Georgenia halotolerans</name>
    <dbReference type="NCBI Taxonomy" id="3028317"/>
    <lineage>
        <taxon>Bacteria</taxon>
        <taxon>Bacillati</taxon>
        <taxon>Actinomycetota</taxon>
        <taxon>Actinomycetes</taxon>
        <taxon>Micrococcales</taxon>
        <taxon>Bogoriellaceae</taxon>
        <taxon>Georgenia</taxon>
    </lineage>
</organism>
<dbReference type="Proteomes" id="UP001165561">
    <property type="component" value="Unassembled WGS sequence"/>
</dbReference>
<evidence type="ECO:0000256" key="5">
    <source>
        <dbReference type="PROSITE-ProRule" id="PRU01023"/>
    </source>
</evidence>
<feature type="region of interest" description="Disordered" evidence="6">
    <location>
        <begin position="1"/>
        <end position="44"/>
    </location>
</feature>
<dbReference type="PROSITE" id="PS51686">
    <property type="entry name" value="SAM_MT_RSMB_NOP"/>
    <property type="match status" value="1"/>
</dbReference>